<dbReference type="EMBL" id="CP073249">
    <property type="protein sequence ID" value="QUF07746.1"/>
    <property type="molecule type" value="Genomic_DNA"/>
</dbReference>
<keyword evidence="4 8" id="KW-0812">Transmembrane</keyword>
<keyword evidence="5 8" id="KW-1133">Transmembrane helix</keyword>
<sequence length="180" mass="19595">MGATRPVVGHAQLDPPVPLRHDDLHTRGPRVLDRVVDRLGRHEVQRHLHGGGQPAWGDPQRHLPQLRDGLLGLLGTLLGRDRTRAVFTGRAVPLFRSVISPPAGVERMSPTRFLLLTTAGSLVWNSVFVVAGYLLGANWHVVDDCAGAFQTVVLAAVAIAVVLLVVVRVRARRSLPEDSF</sequence>
<dbReference type="PANTHER" id="PTHR42709:SF6">
    <property type="entry name" value="UNDECAPRENYL PHOSPHATE TRANSPORTER A"/>
    <property type="match status" value="1"/>
</dbReference>
<name>A0AA45LDC0_9PSEU</name>
<dbReference type="GO" id="GO:0005886">
    <property type="term" value="C:plasma membrane"/>
    <property type="evidence" value="ECO:0007669"/>
    <property type="project" value="UniProtKB-SubCell"/>
</dbReference>
<evidence type="ECO:0000256" key="6">
    <source>
        <dbReference type="ARBA" id="ARBA00023136"/>
    </source>
</evidence>
<comment type="similarity">
    <text evidence="2">Belongs to the DedA family.</text>
</comment>
<evidence type="ECO:0000256" key="3">
    <source>
        <dbReference type="ARBA" id="ARBA00022475"/>
    </source>
</evidence>
<evidence type="ECO:0000259" key="9">
    <source>
        <dbReference type="Pfam" id="PF09335"/>
    </source>
</evidence>
<dbReference type="InterPro" id="IPR051311">
    <property type="entry name" value="DedA_domain"/>
</dbReference>
<evidence type="ECO:0000313" key="11">
    <source>
        <dbReference type="Proteomes" id="UP000677152"/>
    </source>
</evidence>
<evidence type="ECO:0000256" key="1">
    <source>
        <dbReference type="ARBA" id="ARBA00004651"/>
    </source>
</evidence>
<keyword evidence="6 8" id="KW-0472">Membrane</keyword>
<evidence type="ECO:0000313" key="10">
    <source>
        <dbReference type="EMBL" id="QUF07746.1"/>
    </source>
</evidence>
<dbReference type="Proteomes" id="UP000677152">
    <property type="component" value="Chromosome"/>
</dbReference>
<keyword evidence="3" id="KW-1003">Cell membrane</keyword>
<evidence type="ECO:0000256" key="7">
    <source>
        <dbReference type="SAM" id="MobiDB-lite"/>
    </source>
</evidence>
<organism evidence="10 11">
    <name type="scientific">Actinosynnema pretiosum subsp. pretiosum</name>
    <dbReference type="NCBI Taxonomy" id="103721"/>
    <lineage>
        <taxon>Bacteria</taxon>
        <taxon>Bacillati</taxon>
        <taxon>Actinomycetota</taxon>
        <taxon>Actinomycetes</taxon>
        <taxon>Pseudonocardiales</taxon>
        <taxon>Pseudonocardiaceae</taxon>
        <taxon>Actinosynnema</taxon>
    </lineage>
</organism>
<evidence type="ECO:0000256" key="8">
    <source>
        <dbReference type="SAM" id="Phobius"/>
    </source>
</evidence>
<dbReference type="Pfam" id="PF09335">
    <property type="entry name" value="VTT_dom"/>
    <property type="match status" value="1"/>
</dbReference>
<evidence type="ECO:0000256" key="5">
    <source>
        <dbReference type="ARBA" id="ARBA00022989"/>
    </source>
</evidence>
<evidence type="ECO:0000256" key="4">
    <source>
        <dbReference type="ARBA" id="ARBA00022692"/>
    </source>
</evidence>
<feature type="domain" description="VTT" evidence="9">
    <location>
        <begin position="78"/>
        <end position="133"/>
    </location>
</feature>
<protein>
    <submittedName>
        <fullName evidence="10">VTT domain-containing protein</fullName>
    </submittedName>
</protein>
<accession>A0AA45LDC0</accession>
<reference evidence="10" key="1">
    <citation type="submission" date="2021-04" db="EMBL/GenBank/DDBJ databases">
        <title>Genomic sequence of Actinosynnema pretiosum subsp. pretiosum ATCC 31280 (C-14919).</title>
        <authorList>
            <person name="Bai L."/>
            <person name="Wang X."/>
            <person name="Xiao Y."/>
        </authorList>
    </citation>
    <scope>NUCLEOTIDE SEQUENCE</scope>
    <source>
        <strain evidence="10">ATCC 31280</strain>
    </source>
</reference>
<feature type="transmembrane region" description="Helical" evidence="8">
    <location>
        <begin position="147"/>
        <end position="167"/>
    </location>
</feature>
<comment type="subcellular location">
    <subcellularLocation>
        <location evidence="1">Cell membrane</location>
        <topology evidence="1">Multi-pass membrane protein</topology>
    </subcellularLocation>
</comment>
<dbReference type="PANTHER" id="PTHR42709">
    <property type="entry name" value="ALKALINE PHOSPHATASE LIKE PROTEIN"/>
    <property type="match status" value="1"/>
</dbReference>
<feature type="transmembrane region" description="Helical" evidence="8">
    <location>
        <begin position="113"/>
        <end position="135"/>
    </location>
</feature>
<dbReference type="InterPro" id="IPR032816">
    <property type="entry name" value="VTT_dom"/>
</dbReference>
<gene>
    <name evidence="10" type="ORF">KCV87_04690</name>
</gene>
<proteinExistence type="inferred from homology"/>
<evidence type="ECO:0000256" key="2">
    <source>
        <dbReference type="ARBA" id="ARBA00010792"/>
    </source>
</evidence>
<feature type="region of interest" description="Disordered" evidence="7">
    <location>
        <begin position="1"/>
        <end position="25"/>
    </location>
</feature>
<dbReference type="AlphaFoldDB" id="A0AA45LDC0"/>